<keyword evidence="2" id="KW-1185">Reference proteome</keyword>
<evidence type="ECO:0000313" key="1">
    <source>
        <dbReference type="EMBL" id="TNB47101.1"/>
    </source>
</evidence>
<gene>
    <name evidence="1" type="ORF">FF124_13030</name>
</gene>
<dbReference type="EMBL" id="VCLB01000007">
    <property type="protein sequence ID" value="TNB47101.1"/>
    <property type="molecule type" value="Genomic_DNA"/>
</dbReference>
<protein>
    <submittedName>
        <fullName evidence="1">Uncharacterized protein</fullName>
    </submittedName>
</protein>
<sequence length="319" mass="34753">MESRYDALSAKLARMDGAALRAFLAEVQTPAGPEDLLAGFTWTTLSFLVEGRFFDWQGHDIARKLRGALWPVLVQTASAGAIAGKPCGNTPPSLLDLLWNDAGRLRRGRAIPKPWVIRAGPPVRMEDGVTRTVIEVQLFGLAAALHAAMRDVVYRTVSGGIGKGRFATRWRIVDDAVTTHEGLACETFGTVLGLQLLSPLRLTSDGRASFDYSAMLPGLIDRVEGLGLWQGRRLDCDFGALRAKARAIAIDTEDSSIYAWERRSTRANGKIPMEDTRGMLVLTGDFSGLEPFLSLLPVVHAGKDTRHGHGWCALLYPAD</sequence>
<dbReference type="Proteomes" id="UP000307874">
    <property type="component" value="Unassembled WGS sequence"/>
</dbReference>
<accession>A0A5C4JPG8</accession>
<dbReference type="AlphaFoldDB" id="A0A5C4JPG8"/>
<comment type="caution">
    <text evidence="1">The sequence shown here is derived from an EMBL/GenBank/DDBJ whole genome shotgun (WGS) entry which is preliminary data.</text>
</comment>
<evidence type="ECO:0000313" key="2">
    <source>
        <dbReference type="Proteomes" id="UP000307874"/>
    </source>
</evidence>
<dbReference type="OrthoDB" id="327733at2"/>
<reference evidence="1 2" key="1">
    <citation type="submission" date="2019-06" db="EMBL/GenBank/DDBJ databases">
        <title>Martelella lutilitoris sp. nov., isolated from a tidal mudflat.</title>
        <authorList>
            <person name="Kim Y.-J."/>
        </authorList>
    </citation>
    <scope>NUCLEOTIDE SEQUENCE [LARGE SCALE GENOMIC DNA]</scope>
    <source>
        <strain evidence="1 2">GH2-6</strain>
    </source>
</reference>
<proteinExistence type="predicted"/>
<organism evidence="1 2">
    <name type="scientific">Martelella lutilitoris</name>
    <dbReference type="NCBI Taxonomy" id="2583532"/>
    <lineage>
        <taxon>Bacteria</taxon>
        <taxon>Pseudomonadati</taxon>
        <taxon>Pseudomonadota</taxon>
        <taxon>Alphaproteobacteria</taxon>
        <taxon>Hyphomicrobiales</taxon>
        <taxon>Aurantimonadaceae</taxon>
        <taxon>Martelella</taxon>
    </lineage>
</organism>
<name>A0A5C4JPG8_9HYPH</name>
<dbReference type="RefSeq" id="WP_138748934.1">
    <property type="nucleotide sequence ID" value="NZ_VCLB01000007.1"/>
</dbReference>